<keyword evidence="4 10" id="KW-1134">Transmembrane beta strand</keyword>
<dbReference type="PANTHER" id="PTHR32552">
    <property type="entry name" value="FERRICHROME IRON RECEPTOR-RELATED"/>
    <property type="match status" value="1"/>
</dbReference>
<feature type="domain" description="TonB-dependent receptor-like beta-barrel" evidence="13">
    <location>
        <begin position="274"/>
        <end position="680"/>
    </location>
</feature>
<evidence type="ECO:0000256" key="3">
    <source>
        <dbReference type="ARBA" id="ARBA00022448"/>
    </source>
</evidence>
<sequence>MSDPKRLLPLATLACLAGTMLPVARAQEAGGSSDIIVTGARVGAAALNQSGSATGIDLSLKETPQSVSVIDRQRITDFQLTNVNDLLSTVAGVTVEREETDRTEYTSRGFDITNFQVDSIGLPLFYSIQNGALDTVLYDRVEVVRGANAIMTGIGNPSATVDYVRKRPTAKTQGEITIEAGSFGEYRGEGDVSGALNASGTLRGRLIGARDDYGSWLDHNHTDREVGAALLAWDITPNLTATLGYARADNQARGVLWGALPLVYSDGSRIPYARSASTTAPWTYWNNLDQTAFSELVWRLPGDWSVRGVYTYHQLDSDARLLYAYGAPDPSTGLGVTGTAGVYPSRYRQYMADAYASGSVMAFGRRHQLAFGVASGWSKNVQYEGVGESVIDYGDIRQLAHFDPAEPDFADLVKQADINDRLIRLYGAAHLNFTDRLHGLVGASAMWLTTTGYSYGVDQARDASKVSPYAGLLFDLTRHITAYGSYLTIFNPQTEVDATDRRLDPAKGSSIEAGLKGEWLGGRLYASADWFHARQNGLATYAGTFGAGDDAGPVGTSYYTGLDTIAEGEEVEVSGRVTDHWMLAGGFTHLSLHDPDGHAARTFIPRNSLKLSATYQIPTWRDLRLGAQFRYQSGIRTTSGILDSAGNDIPIRQPGYVVVDLLAAIRVAPHLHASLNVRNIGNTKYLGTLEYGQAFYAQPRSFLGALRYDY</sequence>
<evidence type="ECO:0000256" key="7">
    <source>
        <dbReference type="ARBA" id="ARBA00023136"/>
    </source>
</evidence>
<evidence type="ECO:0000313" key="18">
    <source>
        <dbReference type="Proteomes" id="UP000565205"/>
    </source>
</evidence>
<dbReference type="Proteomes" id="UP000565205">
    <property type="component" value="Unassembled WGS sequence"/>
</dbReference>
<name>A0A839UVU5_9PROT</name>
<protein>
    <submittedName>
        <fullName evidence="15">Outer membrane receptor for ferric coprogen and ferric-rhodotorulic acid</fullName>
    </submittedName>
    <submittedName>
        <fullName evidence="16">TonB-dependent siderophore receptor</fullName>
    </submittedName>
</protein>
<dbReference type="PROSITE" id="PS52016">
    <property type="entry name" value="TONB_DEPENDENT_REC_3"/>
    <property type="match status" value="1"/>
</dbReference>
<evidence type="ECO:0000256" key="10">
    <source>
        <dbReference type="PROSITE-ProRule" id="PRU01360"/>
    </source>
</evidence>
<evidence type="ECO:0000256" key="12">
    <source>
        <dbReference type="SAM" id="SignalP"/>
    </source>
</evidence>
<keyword evidence="6 11" id="KW-0798">TonB box</keyword>
<evidence type="ECO:0000256" key="4">
    <source>
        <dbReference type="ARBA" id="ARBA00022452"/>
    </source>
</evidence>
<dbReference type="RefSeq" id="WP_176625530.1">
    <property type="nucleotide sequence ID" value="NZ_JABXXQ010000335.1"/>
</dbReference>
<organism evidence="15 17">
    <name type="scientific">Endobacter medicaginis</name>
    <dbReference type="NCBI Taxonomy" id="1181271"/>
    <lineage>
        <taxon>Bacteria</taxon>
        <taxon>Pseudomonadati</taxon>
        <taxon>Pseudomonadota</taxon>
        <taxon>Alphaproteobacteria</taxon>
        <taxon>Acetobacterales</taxon>
        <taxon>Acetobacteraceae</taxon>
        <taxon>Endobacter</taxon>
    </lineage>
</organism>
<evidence type="ECO:0000256" key="1">
    <source>
        <dbReference type="ARBA" id="ARBA00004571"/>
    </source>
</evidence>
<evidence type="ECO:0000313" key="15">
    <source>
        <dbReference type="EMBL" id="MBB3173916.1"/>
    </source>
</evidence>
<dbReference type="Pfam" id="PF07715">
    <property type="entry name" value="Plug"/>
    <property type="match status" value="1"/>
</dbReference>
<evidence type="ECO:0000313" key="16">
    <source>
        <dbReference type="EMBL" id="NVN31299.1"/>
    </source>
</evidence>
<dbReference type="InterPro" id="IPR039426">
    <property type="entry name" value="TonB-dep_rcpt-like"/>
</dbReference>
<keyword evidence="5 10" id="KW-0812">Transmembrane</keyword>
<dbReference type="GO" id="GO:0038023">
    <property type="term" value="F:signaling receptor activity"/>
    <property type="evidence" value="ECO:0007669"/>
    <property type="project" value="InterPro"/>
</dbReference>
<dbReference type="EMBL" id="JACHXV010000005">
    <property type="protein sequence ID" value="MBB3173916.1"/>
    <property type="molecule type" value="Genomic_DNA"/>
</dbReference>
<dbReference type="PANTHER" id="PTHR32552:SF74">
    <property type="entry name" value="HYDROXAMATE SIDEROPHORE RECEPTOR FHUE"/>
    <property type="match status" value="1"/>
</dbReference>
<dbReference type="Gene3D" id="2.40.170.20">
    <property type="entry name" value="TonB-dependent receptor, beta-barrel domain"/>
    <property type="match status" value="1"/>
</dbReference>
<dbReference type="AlphaFoldDB" id="A0A839UVU5"/>
<evidence type="ECO:0000256" key="2">
    <source>
        <dbReference type="ARBA" id="ARBA00009810"/>
    </source>
</evidence>
<evidence type="ECO:0000256" key="8">
    <source>
        <dbReference type="ARBA" id="ARBA00023170"/>
    </source>
</evidence>
<evidence type="ECO:0000256" key="6">
    <source>
        <dbReference type="ARBA" id="ARBA00023077"/>
    </source>
</evidence>
<dbReference type="SUPFAM" id="SSF56935">
    <property type="entry name" value="Porins"/>
    <property type="match status" value="1"/>
</dbReference>
<dbReference type="InterPro" id="IPR000531">
    <property type="entry name" value="Beta-barrel_TonB"/>
</dbReference>
<dbReference type="Gene3D" id="2.170.130.10">
    <property type="entry name" value="TonB-dependent receptor, plug domain"/>
    <property type="match status" value="1"/>
</dbReference>
<evidence type="ECO:0000256" key="5">
    <source>
        <dbReference type="ARBA" id="ARBA00022692"/>
    </source>
</evidence>
<comment type="subcellular location">
    <subcellularLocation>
        <location evidence="1 10">Cell outer membrane</location>
        <topology evidence="1 10">Multi-pass membrane protein</topology>
    </subcellularLocation>
</comment>
<dbReference type="EMBL" id="JABXXQ010000335">
    <property type="protein sequence ID" value="NVN31299.1"/>
    <property type="molecule type" value="Genomic_DNA"/>
</dbReference>
<dbReference type="InterPro" id="IPR037066">
    <property type="entry name" value="Plug_dom_sf"/>
</dbReference>
<accession>A0A839UVU5</accession>
<dbReference type="GO" id="GO:0009279">
    <property type="term" value="C:cell outer membrane"/>
    <property type="evidence" value="ECO:0007669"/>
    <property type="project" value="UniProtKB-SubCell"/>
</dbReference>
<keyword evidence="3 10" id="KW-0813">Transport</keyword>
<dbReference type="InterPro" id="IPR012910">
    <property type="entry name" value="Plug_dom"/>
</dbReference>
<keyword evidence="17" id="KW-1185">Reference proteome</keyword>
<proteinExistence type="inferred from homology"/>
<dbReference type="Pfam" id="PF00593">
    <property type="entry name" value="TonB_dep_Rec_b-barrel"/>
    <property type="match status" value="1"/>
</dbReference>
<dbReference type="GO" id="GO:0015344">
    <property type="term" value="F:siderophore uptake transmembrane transporter activity"/>
    <property type="evidence" value="ECO:0007669"/>
    <property type="project" value="TreeGrafter"/>
</dbReference>
<keyword evidence="7 10" id="KW-0472">Membrane</keyword>
<evidence type="ECO:0000256" key="9">
    <source>
        <dbReference type="ARBA" id="ARBA00023237"/>
    </source>
</evidence>
<evidence type="ECO:0000259" key="13">
    <source>
        <dbReference type="Pfam" id="PF00593"/>
    </source>
</evidence>
<evidence type="ECO:0000256" key="11">
    <source>
        <dbReference type="RuleBase" id="RU003357"/>
    </source>
</evidence>
<feature type="domain" description="TonB-dependent receptor plug" evidence="14">
    <location>
        <begin position="60"/>
        <end position="158"/>
    </location>
</feature>
<keyword evidence="9 10" id="KW-0998">Cell outer membrane</keyword>
<dbReference type="NCBIfam" id="TIGR01783">
    <property type="entry name" value="TonB-siderophor"/>
    <property type="match status" value="1"/>
</dbReference>
<reference evidence="15 17" key="2">
    <citation type="submission" date="2020-08" db="EMBL/GenBank/DDBJ databases">
        <title>Genomic Encyclopedia of Type Strains, Phase III (KMG-III): the genomes of soil and plant-associated and newly described type strains.</title>
        <authorList>
            <person name="Whitman W."/>
        </authorList>
    </citation>
    <scope>NUCLEOTIDE SEQUENCE [LARGE SCALE GENOMIC DNA]</scope>
    <source>
        <strain evidence="15 17">CECT 8088</strain>
    </source>
</reference>
<feature type="chain" id="PRO_5036240734" evidence="12">
    <location>
        <begin position="27"/>
        <end position="710"/>
    </location>
</feature>
<evidence type="ECO:0000259" key="14">
    <source>
        <dbReference type="Pfam" id="PF07715"/>
    </source>
</evidence>
<dbReference type="Proteomes" id="UP000557688">
    <property type="component" value="Unassembled WGS sequence"/>
</dbReference>
<comment type="similarity">
    <text evidence="2 10 11">Belongs to the TonB-dependent receptor family.</text>
</comment>
<keyword evidence="12" id="KW-0732">Signal</keyword>
<comment type="caution">
    <text evidence="15">The sequence shown here is derived from an EMBL/GenBank/DDBJ whole genome shotgun (WGS) entry which is preliminary data.</text>
</comment>
<reference evidence="16 18" key="1">
    <citation type="submission" date="2020-06" db="EMBL/GenBank/DDBJ databases">
        <title>Description of novel acetic acid bacteria.</title>
        <authorList>
            <person name="Sombolestani A."/>
        </authorList>
    </citation>
    <scope>NUCLEOTIDE SEQUENCE [LARGE SCALE GENOMIC DNA]</scope>
    <source>
        <strain evidence="16 18">LMG 26838</strain>
    </source>
</reference>
<keyword evidence="8 15" id="KW-0675">Receptor</keyword>
<dbReference type="GO" id="GO:0015891">
    <property type="term" value="P:siderophore transport"/>
    <property type="evidence" value="ECO:0007669"/>
    <property type="project" value="InterPro"/>
</dbReference>
<dbReference type="CDD" id="cd01347">
    <property type="entry name" value="ligand_gated_channel"/>
    <property type="match status" value="1"/>
</dbReference>
<gene>
    <name evidence="15" type="ORF">FHR90_001748</name>
    <name evidence="16" type="ORF">HUK83_13265</name>
</gene>
<dbReference type="InterPro" id="IPR036942">
    <property type="entry name" value="Beta-barrel_TonB_sf"/>
</dbReference>
<dbReference type="InterPro" id="IPR010105">
    <property type="entry name" value="TonB_sidphr_rcpt"/>
</dbReference>
<evidence type="ECO:0000313" key="17">
    <source>
        <dbReference type="Proteomes" id="UP000557688"/>
    </source>
</evidence>
<feature type="signal peptide" evidence="12">
    <location>
        <begin position="1"/>
        <end position="26"/>
    </location>
</feature>